<dbReference type="GO" id="GO:0005524">
    <property type="term" value="F:ATP binding"/>
    <property type="evidence" value="ECO:0007669"/>
    <property type="project" value="UniProtKB-KW"/>
</dbReference>
<dbReference type="InterPro" id="IPR007371">
    <property type="entry name" value="TPK_catalytic"/>
</dbReference>
<dbReference type="InterPro" id="IPR036371">
    <property type="entry name" value="TPK_B1-bd_sf"/>
</dbReference>
<dbReference type="Gene3D" id="3.40.50.10240">
    <property type="entry name" value="Thiamin pyrophosphokinase, catalytic domain"/>
    <property type="match status" value="1"/>
</dbReference>
<dbReference type="GO" id="GO:0004788">
    <property type="term" value="F:thiamine diphosphokinase activity"/>
    <property type="evidence" value="ECO:0007669"/>
    <property type="project" value="UniProtKB-UniRule"/>
</dbReference>
<evidence type="ECO:0000313" key="9">
    <source>
        <dbReference type="Proteomes" id="UP000178572"/>
    </source>
</evidence>
<dbReference type="EC" id="2.7.6.2" evidence="5"/>
<dbReference type="GO" id="GO:0003735">
    <property type="term" value="F:structural constituent of ribosome"/>
    <property type="evidence" value="ECO:0007669"/>
    <property type="project" value="InterPro"/>
</dbReference>
<dbReference type="InterPro" id="IPR053149">
    <property type="entry name" value="TPK"/>
</dbReference>
<dbReference type="CDD" id="cd07995">
    <property type="entry name" value="TPK"/>
    <property type="match status" value="1"/>
</dbReference>
<dbReference type="GO" id="GO:0016301">
    <property type="term" value="F:kinase activity"/>
    <property type="evidence" value="ECO:0007669"/>
    <property type="project" value="UniProtKB-KW"/>
</dbReference>
<evidence type="ECO:0000256" key="2">
    <source>
        <dbReference type="ARBA" id="ARBA00022741"/>
    </source>
</evidence>
<dbReference type="InterPro" id="IPR000589">
    <property type="entry name" value="Ribosomal_uS15"/>
</dbReference>
<evidence type="ECO:0000313" key="8">
    <source>
        <dbReference type="EMBL" id="OGG66688.1"/>
    </source>
</evidence>
<sequence>MNKNISLPSETNRKRKPPTSNGVKKAIVFCNGDLADLSRVKRHIKKDTLLIGCDGGASHILALRLTPHVVIGDMDSLSRRILRALQKKKVELIRYPRDKLYTDSELGVALAVARGCRDVILAGVRGTSTDHLVGNIFMLAKKRFASVRLRIIEGREEIELVRARLRIRGKKGDDVSLIPVGRDAAGVSAKGLFYPLKNEVLRSGSARGIRNKMTGKTADISVRNGSLLVVHRLGDQSPSFLRNSGTFAMKKR</sequence>
<comment type="caution">
    <text evidence="8">The sequence shown here is derived from an EMBL/GenBank/DDBJ whole genome shotgun (WGS) entry which is preliminary data.</text>
</comment>
<dbReference type="Proteomes" id="UP000178572">
    <property type="component" value="Unassembled WGS sequence"/>
</dbReference>
<dbReference type="STRING" id="1798500.A3C21_03310"/>
<gene>
    <name evidence="8" type="ORF">A3C21_03310</name>
</gene>
<feature type="compositionally biased region" description="Polar residues" evidence="6">
    <location>
        <begin position="1"/>
        <end position="10"/>
    </location>
</feature>
<dbReference type="InterPro" id="IPR036759">
    <property type="entry name" value="TPK_catalytic_sf"/>
</dbReference>
<reference evidence="8 9" key="1">
    <citation type="journal article" date="2016" name="Nat. Commun.">
        <title>Thousands of microbial genomes shed light on interconnected biogeochemical processes in an aquifer system.</title>
        <authorList>
            <person name="Anantharaman K."/>
            <person name="Brown C.T."/>
            <person name="Hug L.A."/>
            <person name="Sharon I."/>
            <person name="Castelle C.J."/>
            <person name="Probst A.J."/>
            <person name="Thomas B.C."/>
            <person name="Singh A."/>
            <person name="Wilkins M.J."/>
            <person name="Karaoz U."/>
            <person name="Brodie E.L."/>
            <person name="Williams K.H."/>
            <person name="Hubbard S.S."/>
            <person name="Banfield J.F."/>
        </authorList>
    </citation>
    <scope>NUCLEOTIDE SEQUENCE [LARGE SCALE GENOMIC DNA]</scope>
</reference>
<dbReference type="InterPro" id="IPR007373">
    <property type="entry name" value="Thiamin_PyroPKinase_B1-bd"/>
</dbReference>
<organism evidence="8 9">
    <name type="scientific">Candidatus Kaiserbacteria bacterium RIFCSPHIGHO2_02_FULL_59_21</name>
    <dbReference type="NCBI Taxonomy" id="1798500"/>
    <lineage>
        <taxon>Bacteria</taxon>
        <taxon>Candidatus Kaiseribacteriota</taxon>
    </lineage>
</organism>
<keyword evidence="3 8" id="KW-0418">Kinase</keyword>
<evidence type="ECO:0000256" key="1">
    <source>
        <dbReference type="ARBA" id="ARBA00022679"/>
    </source>
</evidence>
<dbReference type="GO" id="GO:0006772">
    <property type="term" value="P:thiamine metabolic process"/>
    <property type="evidence" value="ECO:0007669"/>
    <property type="project" value="UniProtKB-UniRule"/>
</dbReference>
<dbReference type="SUPFAM" id="SSF63999">
    <property type="entry name" value="Thiamin pyrophosphokinase, catalytic domain"/>
    <property type="match status" value="1"/>
</dbReference>
<feature type="domain" description="Thiamin pyrophosphokinase thiamin-binding" evidence="7">
    <location>
        <begin position="169"/>
        <end position="228"/>
    </location>
</feature>
<dbReference type="PROSITE" id="PS00362">
    <property type="entry name" value="RIBOSOMAL_S15"/>
    <property type="match status" value="1"/>
</dbReference>
<dbReference type="SMART" id="SM00983">
    <property type="entry name" value="TPK_B1_binding"/>
    <property type="match status" value="1"/>
</dbReference>
<dbReference type="SUPFAM" id="SSF63862">
    <property type="entry name" value="Thiamin pyrophosphokinase, substrate-binding domain"/>
    <property type="match status" value="1"/>
</dbReference>
<evidence type="ECO:0000256" key="4">
    <source>
        <dbReference type="ARBA" id="ARBA00022840"/>
    </source>
</evidence>
<dbReference type="Pfam" id="PF04265">
    <property type="entry name" value="TPK_B1_binding"/>
    <property type="match status" value="1"/>
</dbReference>
<dbReference type="AlphaFoldDB" id="A0A1F6DZ60"/>
<evidence type="ECO:0000256" key="6">
    <source>
        <dbReference type="SAM" id="MobiDB-lite"/>
    </source>
</evidence>
<keyword evidence="4" id="KW-0067">ATP-binding</keyword>
<dbReference type="Pfam" id="PF04263">
    <property type="entry name" value="TPK_catalytic"/>
    <property type="match status" value="1"/>
</dbReference>
<dbReference type="EMBL" id="MFLN01000040">
    <property type="protein sequence ID" value="OGG66688.1"/>
    <property type="molecule type" value="Genomic_DNA"/>
</dbReference>
<keyword evidence="2" id="KW-0547">Nucleotide-binding</keyword>
<proteinExistence type="predicted"/>
<name>A0A1F6DZ60_9BACT</name>
<evidence type="ECO:0000259" key="7">
    <source>
        <dbReference type="SMART" id="SM00983"/>
    </source>
</evidence>
<accession>A0A1F6DZ60</accession>
<dbReference type="PANTHER" id="PTHR41299">
    <property type="entry name" value="THIAMINE PYROPHOSPHOKINASE"/>
    <property type="match status" value="1"/>
</dbReference>
<dbReference type="GO" id="GO:0005840">
    <property type="term" value="C:ribosome"/>
    <property type="evidence" value="ECO:0007669"/>
    <property type="project" value="InterPro"/>
</dbReference>
<evidence type="ECO:0000256" key="5">
    <source>
        <dbReference type="NCBIfam" id="TIGR01378"/>
    </source>
</evidence>
<feature type="region of interest" description="Disordered" evidence="6">
    <location>
        <begin position="1"/>
        <end position="20"/>
    </location>
</feature>
<dbReference type="NCBIfam" id="TIGR01378">
    <property type="entry name" value="thi_PPkinase"/>
    <property type="match status" value="1"/>
</dbReference>
<dbReference type="GO" id="GO:0009229">
    <property type="term" value="P:thiamine diphosphate biosynthetic process"/>
    <property type="evidence" value="ECO:0007669"/>
    <property type="project" value="InterPro"/>
</dbReference>
<keyword evidence="1" id="KW-0808">Transferase</keyword>
<evidence type="ECO:0000256" key="3">
    <source>
        <dbReference type="ARBA" id="ARBA00022777"/>
    </source>
</evidence>
<dbReference type="GO" id="GO:0006412">
    <property type="term" value="P:translation"/>
    <property type="evidence" value="ECO:0007669"/>
    <property type="project" value="InterPro"/>
</dbReference>
<dbReference type="GO" id="GO:0030975">
    <property type="term" value="F:thiamine binding"/>
    <property type="evidence" value="ECO:0007669"/>
    <property type="project" value="InterPro"/>
</dbReference>
<dbReference type="InterPro" id="IPR006282">
    <property type="entry name" value="Thi_PPkinase"/>
</dbReference>
<dbReference type="PANTHER" id="PTHR41299:SF1">
    <property type="entry name" value="THIAMINE PYROPHOSPHOKINASE"/>
    <property type="match status" value="1"/>
</dbReference>
<protein>
    <recommendedName>
        <fullName evidence="5">Thiamine diphosphokinase</fullName>
        <ecNumber evidence="5">2.7.6.2</ecNumber>
    </recommendedName>
</protein>